<dbReference type="PANTHER" id="PTHR42813:SF3">
    <property type="entry name" value="GLUTATHIONE-INDEPENDENT FORMALDEHYDE DEHYDROGENASE"/>
    <property type="match status" value="1"/>
</dbReference>
<dbReference type="PANTHER" id="PTHR42813">
    <property type="entry name" value="ZINC-TYPE ALCOHOL DEHYDROGENASE-LIKE"/>
    <property type="match status" value="1"/>
</dbReference>
<evidence type="ECO:0000256" key="1">
    <source>
        <dbReference type="ARBA" id="ARBA00001947"/>
    </source>
</evidence>
<comment type="cofactor">
    <cofactor evidence="1">
        <name>Zn(2+)</name>
        <dbReference type="ChEBI" id="CHEBI:29105"/>
    </cofactor>
</comment>
<dbReference type="InterPro" id="IPR011032">
    <property type="entry name" value="GroES-like_sf"/>
</dbReference>
<feature type="domain" description="Alcohol dehydrogenase-like N-terminal" evidence="7">
    <location>
        <begin position="37"/>
        <end position="147"/>
    </location>
</feature>
<gene>
    <name evidence="8" type="ORF">K491DRAFT_597596</name>
</gene>
<evidence type="ECO:0000256" key="3">
    <source>
        <dbReference type="ARBA" id="ARBA00022723"/>
    </source>
</evidence>
<reference evidence="8" key="1">
    <citation type="journal article" date="2020" name="Stud. Mycol.">
        <title>101 Dothideomycetes genomes: a test case for predicting lifestyles and emergence of pathogens.</title>
        <authorList>
            <person name="Haridas S."/>
            <person name="Albert R."/>
            <person name="Binder M."/>
            <person name="Bloem J."/>
            <person name="Labutti K."/>
            <person name="Salamov A."/>
            <person name="Andreopoulos B."/>
            <person name="Baker S."/>
            <person name="Barry K."/>
            <person name="Bills G."/>
            <person name="Bluhm B."/>
            <person name="Cannon C."/>
            <person name="Castanera R."/>
            <person name="Culley D."/>
            <person name="Daum C."/>
            <person name="Ezra D."/>
            <person name="Gonzalez J."/>
            <person name="Henrissat B."/>
            <person name="Kuo A."/>
            <person name="Liang C."/>
            <person name="Lipzen A."/>
            <person name="Lutzoni F."/>
            <person name="Magnuson J."/>
            <person name="Mondo S."/>
            <person name="Nolan M."/>
            <person name="Ohm R."/>
            <person name="Pangilinan J."/>
            <person name="Park H.-J."/>
            <person name="Ramirez L."/>
            <person name="Alfaro M."/>
            <person name="Sun H."/>
            <person name="Tritt A."/>
            <person name="Yoshinaga Y."/>
            <person name="Zwiers L.-H."/>
            <person name="Turgeon B."/>
            <person name="Goodwin S."/>
            <person name="Spatafora J."/>
            <person name="Crous P."/>
            <person name="Grigoriev I."/>
        </authorList>
    </citation>
    <scope>NUCLEOTIDE SEQUENCE</scope>
    <source>
        <strain evidence="8">CBS 122681</strain>
    </source>
</reference>
<keyword evidence="3" id="KW-0479">Metal-binding</keyword>
<dbReference type="CDD" id="cd08282">
    <property type="entry name" value="PFDH_like"/>
    <property type="match status" value="1"/>
</dbReference>
<dbReference type="Proteomes" id="UP000799324">
    <property type="component" value="Unassembled WGS sequence"/>
</dbReference>
<name>A0A6A6T809_9PLEO</name>
<dbReference type="InterPro" id="IPR036291">
    <property type="entry name" value="NAD(P)-bd_dom_sf"/>
</dbReference>
<accession>A0A6A6T809</accession>
<feature type="domain" description="Alcohol dehydrogenase-like C-terminal" evidence="6">
    <location>
        <begin position="190"/>
        <end position="311"/>
    </location>
</feature>
<dbReference type="EMBL" id="MU004340">
    <property type="protein sequence ID" value="KAF2656109.1"/>
    <property type="molecule type" value="Genomic_DNA"/>
</dbReference>
<dbReference type="Gene3D" id="3.90.180.10">
    <property type="entry name" value="Medium-chain alcohol dehydrogenases, catalytic domain"/>
    <property type="match status" value="1"/>
</dbReference>
<evidence type="ECO:0000313" key="9">
    <source>
        <dbReference type="Proteomes" id="UP000799324"/>
    </source>
</evidence>
<dbReference type="InterPro" id="IPR013154">
    <property type="entry name" value="ADH-like_N"/>
</dbReference>
<keyword evidence="4" id="KW-0862">Zinc</keyword>
<evidence type="ECO:0000259" key="6">
    <source>
        <dbReference type="Pfam" id="PF00107"/>
    </source>
</evidence>
<dbReference type="OrthoDB" id="3941538at2759"/>
<proteinExistence type="inferred from homology"/>
<organism evidence="8 9">
    <name type="scientific">Lophiostoma macrostomum CBS 122681</name>
    <dbReference type="NCBI Taxonomy" id="1314788"/>
    <lineage>
        <taxon>Eukaryota</taxon>
        <taxon>Fungi</taxon>
        <taxon>Dikarya</taxon>
        <taxon>Ascomycota</taxon>
        <taxon>Pezizomycotina</taxon>
        <taxon>Dothideomycetes</taxon>
        <taxon>Pleosporomycetidae</taxon>
        <taxon>Pleosporales</taxon>
        <taxon>Lophiostomataceae</taxon>
        <taxon>Lophiostoma</taxon>
    </lineage>
</organism>
<dbReference type="Pfam" id="PF00107">
    <property type="entry name" value="ADH_zinc_N"/>
    <property type="match status" value="1"/>
</dbReference>
<dbReference type="SUPFAM" id="SSF50129">
    <property type="entry name" value="GroES-like"/>
    <property type="match status" value="1"/>
</dbReference>
<keyword evidence="5" id="KW-0520">NAD</keyword>
<evidence type="ECO:0000256" key="5">
    <source>
        <dbReference type="ARBA" id="ARBA00023027"/>
    </source>
</evidence>
<keyword evidence="9" id="KW-1185">Reference proteome</keyword>
<evidence type="ECO:0000256" key="4">
    <source>
        <dbReference type="ARBA" id="ARBA00022833"/>
    </source>
</evidence>
<protein>
    <submittedName>
        <fullName evidence="8">Alcohol dehydrogenase</fullName>
    </submittedName>
</protein>
<dbReference type="AlphaFoldDB" id="A0A6A6T809"/>
<evidence type="ECO:0000259" key="7">
    <source>
        <dbReference type="Pfam" id="PF08240"/>
    </source>
</evidence>
<comment type="similarity">
    <text evidence="2">Belongs to the zinc-containing alcohol dehydrogenase family.</text>
</comment>
<dbReference type="Pfam" id="PF08240">
    <property type="entry name" value="ADH_N"/>
    <property type="match status" value="1"/>
</dbReference>
<dbReference type="SUPFAM" id="SSF51735">
    <property type="entry name" value="NAD(P)-binding Rossmann-fold domains"/>
    <property type="match status" value="1"/>
</dbReference>
<sequence length="397" mass="42770">MTTHTNNSKATMRSVVWEGKPYHVAIHDIPKPTIKNEEDAIVRITSAAICGSDLHTYRGFLGSANPPWNMGHEALGVVESIGEAVQSVKVGDYVVVPAIPNDGKLTLLPSGPLAEIFGFGPDVGTSDGCQAEYVRCPFADDSLIPIPKPKNASQEHDYLFLSDIWPTGWTGLDFSGFQAGDSVAVWGAGPVGLLCAYSAFLRGATKVYVVDHLQNRLDKGKAIGAIPINFTHTNAAEQILKLEPNGVNRCIDCVGEECLNSNLKPQQNAVINDMVRAVRTGGGLGIIGVYSAQSPAPGRPLAAEIKPTLEFPMTEFWSKNLSMGSGTVDPPPQLTESLLQLIQSGRVRPSFVVSSILELDEAPRGYERFEKGLETKVVFKFPRHYEDAGSGGEPEEL</sequence>
<dbReference type="InterPro" id="IPR013149">
    <property type="entry name" value="ADH-like_C"/>
</dbReference>
<dbReference type="Gene3D" id="3.40.50.720">
    <property type="entry name" value="NAD(P)-binding Rossmann-like Domain"/>
    <property type="match status" value="1"/>
</dbReference>
<evidence type="ECO:0000256" key="2">
    <source>
        <dbReference type="ARBA" id="ARBA00008072"/>
    </source>
</evidence>
<dbReference type="GO" id="GO:0046872">
    <property type="term" value="F:metal ion binding"/>
    <property type="evidence" value="ECO:0007669"/>
    <property type="project" value="UniProtKB-KW"/>
</dbReference>
<evidence type="ECO:0000313" key="8">
    <source>
        <dbReference type="EMBL" id="KAF2656109.1"/>
    </source>
</evidence>